<dbReference type="EMBL" id="FWPT01000005">
    <property type="protein sequence ID" value="SMA47528.1"/>
    <property type="molecule type" value="Genomic_DNA"/>
</dbReference>
<dbReference type="AlphaFoldDB" id="A0A1X7AKT5"/>
<name>A0A1X7AKT5_9GAMM</name>
<dbReference type="Proteomes" id="UP000196573">
    <property type="component" value="Unassembled WGS sequence"/>
</dbReference>
<feature type="transmembrane region" description="Helical" evidence="1">
    <location>
        <begin position="57"/>
        <end position="76"/>
    </location>
</feature>
<evidence type="ECO:0000313" key="3">
    <source>
        <dbReference type="Proteomes" id="UP000196573"/>
    </source>
</evidence>
<evidence type="ECO:0000256" key="1">
    <source>
        <dbReference type="SAM" id="Phobius"/>
    </source>
</evidence>
<reference evidence="2 3" key="1">
    <citation type="submission" date="2017-03" db="EMBL/GenBank/DDBJ databases">
        <authorList>
            <person name="Afonso C.L."/>
            <person name="Miller P.J."/>
            <person name="Scott M.A."/>
            <person name="Spackman E."/>
            <person name="Goraichik I."/>
            <person name="Dimitrov K.M."/>
            <person name="Suarez D.L."/>
            <person name="Swayne D.E."/>
        </authorList>
    </citation>
    <scope>NUCLEOTIDE SEQUENCE [LARGE SCALE GENOMIC DNA]</scope>
    <source>
        <strain evidence="2">SB41UT1</strain>
    </source>
</reference>
<feature type="transmembrane region" description="Helical" evidence="1">
    <location>
        <begin position="20"/>
        <end position="45"/>
    </location>
</feature>
<evidence type="ECO:0008006" key="4">
    <source>
        <dbReference type="Google" id="ProtNLM"/>
    </source>
</evidence>
<keyword evidence="1" id="KW-0472">Membrane</keyword>
<evidence type="ECO:0000313" key="2">
    <source>
        <dbReference type="EMBL" id="SMA47528.1"/>
    </source>
</evidence>
<proteinExistence type="predicted"/>
<accession>A0A1X7AKT5</accession>
<protein>
    <recommendedName>
        <fullName evidence="4">Prepilin type IV endopeptidase peptidase domain-containing protein</fullName>
    </recommendedName>
</protein>
<keyword evidence="1" id="KW-0812">Transmembrane</keyword>
<gene>
    <name evidence="2" type="ORF">EHSB41UT_02449</name>
</gene>
<sequence length="78" mass="8046">MAGGDAKLILAYFCGISSSLWLDVFVVMAMLGGLLAFISLAYGGLHRDLAGVRRRGIPYGIAIGLSGMLGVIASTVTV</sequence>
<organism evidence="2 3">
    <name type="scientific">Parendozoicomonas haliclonae</name>
    <dbReference type="NCBI Taxonomy" id="1960125"/>
    <lineage>
        <taxon>Bacteria</taxon>
        <taxon>Pseudomonadati</taxon>
        <taxon>Pseudomonadota</taxon>
        <taxon>Gammaproteobacteria</taxon>
        <taxon>Oceanospirillales</taxon>
        <taxon>Endozoicomonadaceae</taxon>
        <taxon>Parendozoicomonas</taxon>
    </lineage>
</organism>
<keyword evidence="1" id="KW-1133">Transmembrane helix</keyword>
<keyword evidence="3" id="KW-1185">Reference proteome</keyword>